<protein>
    <submittedName>
        <fullName evidence="1">Type I-U CRISPR-associated protein Cas5/Cas6</fullName>
    </submittedName>
</protein>
<name>A0A1V2ZXN4_9GAMM</name>
<accession>A0A1V2ZXN4</accession>
<sequence length="506" mass="56686">MLAIAFNFPAGRYHATPWGRHVNEADVEWPPSPWRLVRALIAIWHRKVPPEERDPETLERLLAALASEAPHYRVPTAVHAHTRHYMPAKGDKKTLIFDAFARVGKDEDLVMVWPELTLEAEQEALLDRLLAGLGFLGRAESWADARRLPEWSGACNCVPGDSLVDTETGEVSEPLSLQVPMPADEYAGFRQAQLEGMEKRAGLKPRDKRAIHATLPEGWVDALAVETSQLHGAGWSSPPLARAVAYSRPPELLRPMAQPSRRRRSAEPVTTLRFGLYGRPLPLIEDAVRMGELLRVAAMGRAKKYCGETNVPAVISGHRMPAGNRHQHAFWLPEDADSDGRIDHLLVHVPGKIDGQGRRAVESLNRLWNREGQEWTIMFENSGTADELAESGSPLLGESSTFETLTPYLMPWHSKPTFGVEEQIRRECRERGLPEPEQVEWLQDIEVAGKKRRPVDFHRFRSKRGLVQPDKQGRFVRLTFPDPVPGPLSLGFGCHYGLGLFLPAGK</sequence>
<comment type="caution">
    <text evidence="1">The sequence shown here is derived from an EMBL/GenBank/DDBJ whole genome shotgun (WGS) entry which is preliminary data.</text>
</comment>
<dbReference type="OrthoDB" id="9787885at2"/>
<keyword evidence="2" id="KW-1185">Reference proteome</keyword>
<dbReference type="RefSeq" id="WP_077244396.1">
    <property type="nucleotide sequence ID" value="NZ_MUZR01000032.1"/>
</dbReference>
<reference evidence="1 2" key="1">
    <citation type="submission" date="2017-02" db="EMBL/GenBank/DDBJ databases">
        <title>Genomic diversity within the haloalkaliphilic genus Thioalkalivibrio.</title>
        <authorList>
            <person name="Ahn A.-C."/>
            <person name="Meier-Kolthoff J."/>
            <person name="Overmars L."/>
            <person name="Richter M."/>
            <person name="Woyke T."/>
            <person name="Sorokin D.Y."/>
            <person name="Muyzer G."/>
        </authorList>
    </citation>
    <scope>NUCLEOTIDE SEQUENCE [LARGE SCALE GENOMIC DNA]</scope>
    <source>
        <strain evidence="1 2">HL17</strain>
    </source>
</reference>
<dbReference type="Proteomes" id="UP000189177">
    <property type="component" value="Unassembled WGS sequence"/>
</dbReference>
<dbReference type="STRING" id="252474.B1A74_08660"/>
<evidence type="ECO:0000313" key="1">
    <source>
        <dbReference type="EMBL" id="OOC09878.1"/>
    </source>
</evidence>
<dbReference type="EMBL" id="MUZR01000032">
    <property type="protein sequence ID" value="OOC09878.1"/>
    <property type="molecule type" value="Genomic_DNA"/>
</dbReference>
<organism evidence="1 2">
    <name type="scientific">Thioalkalivibrio halophilus</name>
    <dbReference type="NCBI Taxonomy" id="252474"/>
    <lineage>
        <taxon>Bacteria</taxon>
        <taxon>Pseudomonadati</taxon>
        <taxon>Pseudomonadota</taxon>
        <taxon>Gammaproteobacteria</taxon>
        <taxon>Chromatiales</taxon>
        <taxon>Ectothiorhodospiraceae</taxon>
        <taxon>Thioalkalivibrio</taxon>
    </lineage>
</organism>
<dbReference type="AlphaFoldDB" id="A0A1V2ZXN4"/>
<dbReference type="InterPro" id="IPR019089">
    <property type="entry name" value="Cas_GSU0054"/>
</dbReference>
<dbReference type="NCBIfam" id="TIGR02165">
    <property type="entry name" value="cas5_6_GSU0054"/>
    <property type="match status" value="1"/>
</dbReference>
<evidence type="ECO:0000313" key="2">
    <source>
        <dbReference type="Proteomes" id="UP000189177"/>
    </source>
</evidence>
<gene>
    <name evidence="1" type="ORF">B1A74_08660</name>
</gene>
<proteinExistence type="predicted"/>